<evidence type="ECO:0000256" key="1">
    <source>
        <dbReference type="ARBA" id="ARBA00004167"/>
    </source>
</evidence>
<gene>
    <name evidence="7" type="ORF">JG688_00001256</name>
</gene>
<organism evidence="7 8">
    <name type="scientific">Phytophthora aleatoria</name>
    <dbReference type="NCBI Taxonomy" id="2496075"/>
    <lineage>
        <taxon>Eukaryota</taxon>
        <taxon>Sar</taxon>
        <taxon>Stramenopiles</taxon>
        <taxon>Oomycota</taxon>
        <taxon>Peronosporomycetes</taxon>
        <taxon>Peronosporales</taxon>
        <taxon>Peronosporaceae</taxon>
        <taxon>Phytophthora</taxon>
    </lineage>
</organism>
<keyword evidence="3" id="KW-0067">ATP-binding</keyword>
<dbReference type="PROSITE" id="PS00107">
    <property type="entry name" value="PROTEIN_KINASE_ATP"/>
    <property type="match status" value="1"/>
</dbReference>
<dbReference type="GO" id="GO:0043235">
    <property type="term" value="C:receptor complex"/>
    <property type="evidence" value="ECO:0007669"/>
    <property type="project" value="TreeGrafter"/>
</dbReference>
<keyword evidence="3" id="KW-0547">Nucleotide-binding</keyword>
<evidence type="ECO:0000313" key="8">
    <source>
        <dbReference type="Proteomes" id="UP000709295"/>
    </source>
</evidence>
<dbReference type="GO" id="GO:0005886">
    <property type="term" value="C:plasma membrane"/>
    <property type="evidence" value="ECO:0007669"/>
    <property type="project" value="TreeGrafter"/>
</dbReference>
<dbReference type="Pfam" id="PF07714">
    <property type="entry name" value="PK_Tyr_Ser-Thr"/>
    <property type="match status" value="1"/>
</dbReference>
<feature type="transmembrane region" description="Helical" evidence="5">
    <location>
        <begin position="157"/>
        <end position="176"/>
    </location>
</feature>
<dbReference type="InterPro" id="IPR008266">
    <property type="entry name" value="Tyr_kinase_AS"/>
</dbReference>
<comment type="catalytic activity">
    <reaction evidence="2">
        <text>L-tyrosyl-[protein] + ATP = O-phospho-L-tyrosyl-[protein] + ADP + H(+)</text>
        <dbReference type="Rhea" id="RHEA:10596"/>
        <dbReference type="Rhea" id="RHEA-COMP:10136"/>
        <dbReference type="Rhea" id="RHEA-COMP:20101"/>
        <dbReference type="ChEBI" id="CHEBI:15378"/>
        <dbReference type="ChEBI" id="CHEBI:30616"/>
        <dbReference type="ChEBI" id="CHEBI:46858"/>
        <dbReference type="ChEBI" id="CHEBI:61978"/>
        <dbReference type="ChEBI" id="CHEBI:456216"/>
        <dbReference type="EC" id="2.7.10.1"/>
    </reaction>
</comment>
<dbReference type="CDD" id="cd14733">
    <property type="entry name" value="BACK"/>
    <property type="match status" value="1"/>
</dbReference>
<dbReference type="InterPro" id="IPR017441">
    <property type="entry name" value="Protein_kinase_ATP_BS"/>
</dbReference>
<comment type="subcellular location">
    <subcellularLocation>
        <location evidence="1">Membrane</location>
        <topology evidence="1">Single-pass membrane protein</topology>
    </subcellularLocation>
</comment>
<dbReference type="GO" id="GO:0004714">
    <property type="term" value="F:transmembrane receptor protein tyrosine kinase activity"/>
    <property type="evidence" value="ECO:0007669"/>
    <property type="project" value="UniProtKB-EC"/>
</dbReference>
<feature type="region of interest" description="Disordered" evidence="4">
    <location>
        <begin position="249"/>
        <end position="281"/>
    </location>
</feature>
<dbReference type="PROSITE" id="PS51257">
    <property type="entry name" value="PROKAR_LIPOPROTEIN"/>
    <property type="match status" value="1"/>
</dbReference>
<dbReference type="GO" id="GO:0007169">
    <property type="term" value="P:cell surface receptor protein tyrosine kinase signaling pathway"/>
    <property type="evidence" value="ECO:0007669"/>
    <property type="project" value="TreeGrafter"/>
</dbReference>
<dbReference type="AlphaFoldDB" id="A0A8J5MBM0"/>
<dbReference type="GO" id="GO:0005524">
    <property type="term" value="F:ATP binding"/>
    <property type="evidence" value="ECO:0007669"/>
    <property type="project" value="UniProtKB-UniRule"/>
</dbReference>
<feature type="transmembrane region" description="Helical" evidence="5">
    <location>
        <begin position="22"/>
        <end position="49"/>
    </location>
</feature>
<comment type="caution">
    <text evidence="7">The sequence shown here is derived from an EMBL/GenBank/DDBJ whole genome shotgun (WGS) entry which is preliminary data.</text>
</comment>
<feature type="transmembrane region" description="Helical" evidence="5">
    <location>
        <begin position="127"/>
        <end position="145"/>
    </location>
</feature>
<protein>
    <recommendedName>
        <fullName evidence="6">Protein kinase domain-containing protein</fullName>
    </recommendedName>
</protein>
<evidence type="ECO:0000313" key="7">
    <source>
        <dbReference type="EMBL" id="KAG6976531.1"/>
    </source>
</evidence>
<evidence type="ECO:0000256" key="4">
    <source>
        <dbReference type="SAM" id="MobiDB-lite"/>
    </source>
</evidence>
<keyword evidence="5" id="KW-0472">Membrane</keyword>
<dbReference type="PANTHER" id="PTHR24416:SF611">
    <property type="entry name" value="TYROSINE-PROTEIN KINASE TRANSMEMBRANE RECEPTOR ROR"/>
    <property type="match status" value="1"/>
</dbReference>
<keyword evidence="8" id="KW-1185">Reference proteome</keyword>
<dbReference type="EMBL" id="JAENGY010000028">
    <property type="protein sequence ID" value="KAG6976531.1"/>
    <property type="molecule type" value="Genomic_DNA"/>
</dbReference>
<proteinExistence type="predicted"/>
<accession>A0A8J5MBM0</accession>
<evidence type="ECO:0000256" key="3">
    <source>
        <dbReference type="PROSITE-ProRule" id="PRU10141"/>
    </source>
</evidence>
<feature type="binding site" evidence="3">
    <location>
        <position position="538"/>
    </location>
    <ligand>
        <name>ATP</name>
        <dbReference type="ChEBI" id="CHEBI:30616"/>
    </ligand>
</feature>
<dbReference type="Pfam" id="PF00651">
    <property type="entry name" value="BTB"/>
    <property type="match status" value="1"/>
</dbReference>
<sequence>MPVRRGVVASVVRTASFHVATFAYACVLGAFFAISGSLLLLLVGCLLVGSSQFARKLTKVLWRTEMAIDALVADNDELGSVLRRRRSSQRTGQDVPEQEDPVLGEVTLPVMLLSLLYFLVFKWILDMIFSAVPLILWVVSLAQVLPKDAGLSDVNIVSTGTTAAQVFAAVAFAFLAHQLGVTVEHNEREDKRSVSIAPVSQAGSSRDISDLEILGHYGNITRSYEDDDVTNMRAYAPLSYTDSPPQYITALDPSPIYRGSSDQPDYDSFSPMNSPRSSGAGRGSFDVDHVYDLLSPTNSIHDADFPTDKFQQVYRSIQMAAVPESRRSMAAEKGGLEAKSEFKGVSGRRDRVNFSAFAPPSVCLSPKPFQFTVWAFLLNQRSEMQELAKSDHPESRKLSLESKLDVRRGALVHVTLEVPNGFEVLNGATQGFAWEGDISSVDYDVVCTEGAAFGRVLFKARITVGSSVAVLNSFVLVGSRVMEPSELEVDVLEGWMDVMEQTYREIPFRSLEMKELVGQGYFGDAYRASLDGQDVVVKTIRASEFGDTTSQIVREFQHEAAMLNMFGHHPCIVPFVGASTDTKFPLALVTKYLPYGSLEDNLRGSSSLSIDERTGMLKDAAAGLLNIHEGGFIHRDLAARNCLVDQGSRVRICDFGLCRCVRSETAGMLMKDAVGPVKYMAPESLQPPHAFSYDSDVYMFGVLMWETFTSSLPFASLTPVEAMMHVLRGERLPVPKELPESLQTLMQNCFHDSPAERPSMQEVVTALDNSLVSSQRASAAIATASAAAATSTAMANMWPERVQAFTNELHKRRDFLPMPEPAFTLPEIQNHLNELCEIAPTGPVKSLSKGWYPKRTELLQTIDNNTIGESNEVKTVLFNHAVKEKGWNFSATIEQVKWKLGRRATFLALVEYVYTDQVNVSSDNVELFVAADRFGIESLKKQCSKKLLESLCIDNAAKTLLAAIQHNDPVLRDTCFSFTLRNLEKVSKTKSFHEMAKRDPEMVVKIVQKVSTLVHIA</sequence>
<keyword evidence="5" id="KW-0812">Transmembrane</keyword>
<dbReference type="InterPro" id="IPR020635">
    <property type="entry name" value="Tyr_kinase_cat_dom"/>
</dbReference>
<dbReference type="InterPro" id="IPR050122">
    <property type="entry name" value="RTK"/>
</dbReference>
<reference evidence="7" key="1">
    <citation type="submission" date="2021-01" db="EMBL/GenBank/DDBJ databases">
        <title>Phytophthora aleatoria, a newly-described species from Pinus radiata is distinct from Phytophthora cactorum isolates based on comparative genomics.</title>
        <authorList>
            <person name="Mcdougal R."/>
            <person name="Panda P."/>
            <person name="Williams N."/>
            <person name="Studholme D.J."/>
        </authorList>
    </citation>
    <scope>NUCLEOTIDE SEQUENCE</scope>
    <source>
        <strain evidence="7">NZFS 4037</strain>
    </source>
</reference>
<dbReference type="PANTHER" id="PTHR24416">
    <property type="entry name" value="TYROSINE-PROTEIN KINASE RECEPTOR"/>
    <property type="match status" value="1"/>
</dbReference>
<dbReference type="InterPro" id="IPR000719">
    <property type="entry name" value="Prot_kinase_dom"/>
</dbReference>
<evidence type="ECO:0000256" key="5">
    <source>
        <dbReference type="SAM" id="Phobius"/>
    </source>
</evidence>
<evidence type="ECO:0000259" key="6">
    <source>
        <dbReference type="PROSITE" id="PS50011"/>
    </source>
</evidence>
<dbReference type="PROSITE" id="PS50011">
    <property type="entry name" value="PROTEIN_KINASE_DOM"/>
    <property type="match status" value="1"/>
</dbReference>
<feature type="domain" description="Protein kinase" evidence="6">
    <location>
        <begin position="511"/>
        <end position="772"/>
    </location>
</feature>
<dbReference type="InterPro" id="IPR001245">
    <property type="entry name" value="Ser-Thr/Tyr_kinase_cat_dom"/>
</dbReference>
<name>A0A8J5MBM0_9STRA</name>
<evidence type="ECO:0000256" key="2">
    <source>
        <dbReference type="ARBA" id="ARBA00051243"/>
    </source>
</evidence>
<dbReference type="PROSITE" id="PS00109">
    <property type="entry name" value="PROTEIN_KINASE_TYR"/>
    <property type="match status" value="1"/>
</dbReference>
<dbReference type="Proteomes" id="UP000709295">
    <property type="component" value="Unassembled WGS sequence"/>
</dbReference>
<keyword evidence="5" id="KW-1133">Transmembrane helix</keyword>
<dbReference type="InterPro" id="IPR000210">
    <property type="entry name" value="BTB/POZ_dom"/>
</dbReference>
<dbReference type="SMART" id="SM00219">
    <property type="entry name" value="TyrKc"/>
    <property type="match status" value="1"/>
</dbReference>